<keyword evidence="2" id="KW-1185">Reference proteome</keyword>
<protein>
    <submittedName>
        <fullName evidence="1">Uncharacterized protein</fullName>
    </submittedName>
</protein>
<dbReference type="EMBL" id="LSRX01001164">
    <property type="protein sequence ID" value="OLP82807.1"/>
    <property type="molecule type" value="Genomic_DNA"/>
</dbReference>
<evidence type="ECO:0000313" key="1">
    <source>
        <dbReference type="EMBL" id="OLP82807.1"/>
    </source>
</evidence>
<organism evidence="1 2">
    <name type="scientific">Symbiodinium microadriaticum</name>
    <name type="common">Dinoflagellate</name>
    <name type="synonym">Zooxanthella microadriatica</name>
    <dbReference type="NCBI Taxonomy" id="2951"/>
    <lineage>
        <taxon>Eukaryota</taxon>
        <taxon>Sar</taxon>
        <taxon>Alveolata</taxon>
        <taxon>Dinophyceae</taxon>
        <taxon>Suessiales</taxon>
        <taxon>Symbiodiniaceae</taxon>
        <taxon>Symbiodinium</taxon>
    </lineage>
</organism>
<dbReference type="Proteomes" id="UP000186817">
    <property type="component" value="Unassembled WGS sequence"/>
</dbReference>
<sequence>MSMQRGALGPSPLCSPLLPALPLSPQFLIEVGSLLLADDPLNAQLLVTCNNEHGKFASVIGELTYRRPCHTKLWAGEHFGGARSLVDEANENRRDESSTQGIFIGMVLSIKETKKESNIELLSLKEAQVERGEGSDAHGGEHDIGLDKARTWQLFCALTVALEKRQEEWISG</sequence>
<dbReference type="AlphaFoldDB" id="A0A1Q9CIV6"/>
<evidence type="ECO:0000313" key="2">
    <source>
        <dbReference type="Proteomes" id="UP000186817"/>
    </source>
</evidence>
<name>A0A1Q9CIV6_SYMMI</name>
<comment type="caution">
    <text evidence="1">The sequence shown here is derived from an EMBL/GenBank/DDBJ whole genome shotgun (WGS) entry which is preliminary data.</text>
</comment>
<gene>
    <name evidence="1" type="ORF">AK812_SmicGene36503</name>
</gene>
<accession>A0A1Q9CIV6</accession>
<reference evidence="1 2" key="1">
    <citation type="submission" date="2016-02" db="EMBL/GenBank/DDBJ databases">
        <title>Genome analysis of coral dinoflagellate symbionts highlights evolutionary adaptations to a symbiotic lifestyle.</title>
        <authorList>
            <person name="Aranda M."/>
            <person name="Li Y."/>
            <person name="Liew Y.J."/>
            <person name="Baumgarten S."/>
            <person name="Simakov O."/>
            <person name="Wilson M."/>
            <person name="Piel J."/>
            <person name="Ashoor H."/>
            <person name="Bougouffa S."/>
            <person name="Bajic V.B."/>
            <person name="Ryu T."/>
            <person name="Ravasi T."/>
            <person name="Bayer T."/>
            <person name="Micklem G."/>
            <person name="Kim H."/>
            <person name="Bhak J."/>
            <person name="Lajeunesse T.C."/>
            <person name="Voolstra C.R."/>
        </authorList>
    </citation>
    <scope>NUCLEOTIDE SEQUENCE [LARGE SCALE GENOMIC DNA]</scope>
    <source>
        <strain evidence="1 2">CCMP2467</strain>
    </source>
</reference>
<proteinExistence type="predicted"/>